<feature type="domain" description="C-type lectin" evidence="2">
    <location>
        <begin position="50"/>
        <end position="172"/>
    </location>
</feature>
<keyword evidence="1" id="KW-0732">Signal</keyword>
<reference evidence="4" key="3">
    <citation type="submission" date="2025-08" db="UniProtKB">
        <authorList>
            <consortium name="RefSeq"/>
        </authorList>
    </citation>
    <scope>IDENTIFICATION</scope>
    <source>
        <tissue evidence="4">Whole organism</tissue>
    </source>
</reference>
<evidence type="ECO:0000313" key="4">
    <source>
        <dbReference type="RefSeq" id="XP_017856784.1"/>
    </source>
</evidence>
<protein>
    <submittedName>
        <fullName evidence="4">Accessory gland protein Acp29AB-like</fullName>
    </submittedName>
</protein>
<dbReference type="Gene3D" id="3.10.100.10">
    <property type="entry name" value="Mannose-Binding Protein A, subunit A"/>
    <property type="match status" value="1"/>
</dbReference>
<gene>
    <name evidence="4" type="primary">LOC108609576</name>
</gene>
<dbReference type="InterPro" id="IPR001304">
    <property type="entry name" value="C-type_lectin-like"/>
</dbReference>
<evidence type="ECO:0000259" key="2">
    <source>
        <dbReference type="SMART" id="SM00034"/>
    </source>
</evidence>
<feature type="chain" id="PRO_5047316192" evidence="1">
    <location>
        <begin position="25"/>
        <end position="184"/>
    </location>
</feature>
<accession>A0ABM1NP98</accession>
<dbReference type="SMART" id="SM00034">
    <property type="entry name" value="CLECT"/>
    <property type="match status" value="1"/>
</dbReference>
<evidence type="ECO:0000313" key="3">
    <source>
        <dbReference type="Proteomes" id="UP000694904"/>
    </source>
</evidence>
<reference evidence="3" key="1">
    <citation type="journal article" date="1997" name="Nucleic Acids Res.">
        <title>tRNAscan-SE: a program for improved detection of transfer RNA genes in genomic sequence.</title>
        <authorList>
            <person name="Lowe T.M."/>
            <person name="Eddy S.R."/>
        </authorList>
    </citation>
    <scope>NUCLEOTIDE SEQUENCE [LARGE SCALE GENOMIC DNA]</scope>
</reference>
<proteinExistence type="predicted"/>
<name>A0ABM1NP98_DROAR</name>
<dbReference type="RefSeq" id="XP_017856784.1">
    <property type="nucleotide sequence ID" value="XM_018001295.1"/>
</dbReference>
<dbReference type="Pfam" id="PF00059">
    <property type="entry name" value="Lectin_C"/>
    <property type="match status" value="1"/>
</dbReference>
<reference evidence="3" key="2">
    <citation type="journal article" date="2016" name="G3 (Bethesda)">
        <title>Genome Evolution in Three Species of Cactophilic Drosophila.</title>
        <authorList>
            <person name="Sanchez-Flores A."/>
            <person name="Penazola F."/>
            <person name="Carpinteyro-Ponce J."/>
            <person name="Nazario-Yepiz N."/>
            <person name="Abreu-Goodger C."/>
            <person name="Machado C.A."/>
            <person name="Markow T.A."/>
        </authorList>
    </citation>
    <scope>NUCLEOTIDE SEQUENCE [LARGE SCALE GENOMIC DNA]</scope>
</reference>
<feature type="signal peptide" evidence="1">
    <location>
        <begin position="1"/>
        <end position="24"/>
    </location>
</feature>
<dbReference type="CDD" id="cd00037">
    <property type="entry name" value="CLECT"/>
    <property type="match status" value="1"/>
</dbReference>
<organism evidence="3 4">
    <name type="scientific">Drosophila arizonae</name>
    <name type="common">Fruit fly</name>
    <dbReference type="NCBI Taxonomy" id="7263"/>
    <lineage>
        <taxon>Eukaryota</taxon>
        <taxon>Metazoa</taxon>
        <taxon>Ecdysozoa</taxon>
        <taxon>Arthropoda</taxon>
        <taxon>Hexapoda</taxon>
        <taxon>Insecta</taxon>
        <taxon>Pterygota</taxon>
        <taxon>Neoptera</taxon>
        <taxon>Endopterygota</taxon>
        <taxon>Diptera</taxon>
        <taxon>Brachycera</taxon>
        <taxon>Muscomorpha</taxon>
        <taxon>Ephydroidea</taxon>
        <taxon>Drosophilidae</taxon>
        <taxon>Drosophila</taxon>
    </lineage>
</organism>
<dbReference type="Proteomes" id="UP000694904">
    <property type="component" value="Chromosome 3"/>
</dbReference>
<dbReference type="GeneID" id="108609576"/>
<sequence length="184" mass="21421">MTQRIAFIFSSFALILLGLRNVQAVIGLMEGTNTRELIEHGIRDNFHEKIPESFEKVGEKYYYFENRETQNWFGAAEKCRQIDGHLINLQNKGELLNVAPKLSSSQEYWTDINNLFKRNIFFSLTTGRVANMLNDRSDHKENMCGLIQYDPSNSNFNLTKHNCFKKKNFICETTQPTTISILLW</sequence>
<dbReference type="InterPro" id="IPR016187">
    <property type="entry name" value="CTDL_fold"/>
</dbReference>
<dbReference type="SUPFAM" id="SSF56436">
    <property type="entry name" value="C-type lectin-like"/>
    <property type="match status" value="1"/>
</dbReference>
<dbReference type="InterPro" id="IPR016186">
    <property type="entry name" value="C-type_lectin-like/link_sf"/>
</dbReference>
<evidence type="ECO:0000256" key="1">
    <source>
        <dbReference type="SAM" id="SignalP"/>
    </source>
</evidence>
<keyword evidence="3" id="KW-1185">Reference proteome</keyword>